<evidence type="ECO:0000256" key="1">
    <source>
        <dbReference type="SAM" id="MobiDB-lite"/>
    </source>
</evidence>
<name>A0A812HXH5_9DINO</name>
<feature type="region of interest" description="Disordered" evidence="1">
    <location>
        <begin position="635"/>
        <end position="660"/>
    </location>
</feature>
<comment type="caution">
    <text evidence="3">The sequence shown here is derived from an EMBL/GenBank/DDBJ whole genome shotgun (WGS) entry which is preliminary data.</text>
</comment>
<dbReference type="SUPFAM" id="SSF48403">
    <property type="entry name" value="Ankyrin repeat"/>
    <property type="match status" value="1"/>
</dbReference>
<protein>
    <submittedName>
        <fullName evidence="3">Uncharacterized protein</fullName>
    </submittedName>
</protein>
<dbReference type="OrthoDB" id="423722at2759"/>
<dbReference type="AlphaFoldDB" id="A0A812HXH5"/>
<evidence type="ECO:0000313" key="3">
    <source>
        <dbReference type="EMBL" id="CAE6966004.1"/>
    </source>
</evidence>
<accession>A0A812HXH5</accession>
<evidence type="ECO:0000256" key="2">
    <source>
        <dbReference type="SAM" id="SignalP"/>
    </source>
</evidence>
<feature type="compositionally biased region" description="Basic and acidic residues" evidence="1">
    <location>
        <begin position="266"/>
        <end position="280"/>
    </location>
</feature>
<gene>
    <name evidence="3" type="ORF">SNAT2548_LOCUS2185</name>
</gene>
<keyword evidence="2" id="KW-0732">Signal</keyword>
<sequence>MATWGTCVLLLWISFGPLSAEPQVPLDVAARAAGCHAESDKLSCLLQKLFAPSEEQAAAAADPSKLPTLPQLPVESTFEGLLRTGPALFDVPLGAGDVLAVLGSAAGRLPLVAFLLGLGSRTIGVEKDLVQHTRALLALRRLRDLLYTYGSDLVDSNAACEDQAAKGECTKDPATMSRCALSCYNRTQPTLLQWKGKTVSFFPQAAASANLSEVTLVILEQDGLAPADRARELAPITAKLEAELAPGSAVWSLDRLKLQGATAQEAEPRDPPEEGKPEKKPVMITVPAGGLVFLKRVHVATQWSRDVACHIYLRVPGPPAKMRPAWPLSVEAAQQLQRAATEELQRLGAMRLSGAVLSEMRFIDASVAAYGAREIGARRLARAFGAPVAALGSAGPDWCRCRPRKNQDLAYEVGALSLMAMFMQAVHSPRNQCTLPPCTGTDKLVAVAIAELRKQLLSGNASADLPPQALRDLGCLRLSDQRTLLHAALGRKDLQLARAVLRSQGHGGLFCRDSEGRTVLHHAAAGGSRASELQGREANLSGALQPRVNASAATEWVLSQMHSHAPDMVLATDSAGRSAAFSAEDAATLRLLRQAPQNLDLGATDIAGRGLVWYAAALKRNPILVELLCEEGDLPPRRNESGAANATVPARTPGPKAKKALEAGAQDPRASPFLAAVRQHAGLQCTGLAKVPPEQIAETWDVLAHCGGLERAKKREREREKERKKERKKEEVLVERRVFILRRDLLPN</sequence>
<feature type="region of interest" description="Disordered" evidence="1">
    <location>
        <begin position="261"/>
        <end position="280"/>
    </location>
</feature>
<feature type="signal peptide" evidence="2">
    <location>
        <begin position="1"/>
        <end position="20"/>
    </location>
</feature>
<dbReference type="InterPro" id="IPR036770">
    <property type="entry name" value="Ankyrin_rpt-contain_sf"/>
</dbReference>
<dbReference type="Proteomes" id="UP000604046">
    <property type="component" value="Unassembled WGS sequence"/>
</dbReference>
<dbReference type="Gene3D" id="1.25.40.20">
    <property type="entry name" value="Ankyrin repeat-containing domain"/>
    <property type="match status" value="1"/>
</dbReference>
<evidence type="ECO:0000313" key="4">
    <source>
        <dbReference type="Proteomes" id="UP000604046"/>
    </source>
</evidence>
<dbReference type="EMBL" id="CAJNDS010000122">
    <property type="protein sequence ID" value="CAE6966004.1"/>
    <property type="molecule type" value="Genomic_DNA"/>
</dbReference>
<organism evidence="3 4">
    <name type="scientific">Symbiodinium natans</name>
    <dbReference type="NCBI Taxonomy" id="878477"/>
    <lineage>
        <taxon>Eukaryota</taxon>
        <taxon>Sar</taxon>
        <taxon>Alveolata</taxon>
        <taxon>Dinophyceae</taxon>
        <taxon>Suessiales</taxon>
        <taxon>Symbiodiniaceae</taxon>
        <taxon>Symbiodinium</taxon>
    </lineage>
</organism>
<feature type="chain" id="PRO_5032783686" evidence="2">
    <location>
        <begin position="21"/>
        <end position="748"/>
    </location>
</feature>
<proteinExistence type="predicted"/>
<reference evidence="3" key="1">
    <citation type="submission" date="2021-02" db="EMBL/GenBank/DDBJ databases">
        <authorList>
            <person name="Dougan E. K."/>
            <person name="Rhodes N."/>
            <person name="Thang M."/>
            <person name="Chan C."/>
        </authorList>
    </citation>
    <scope>NUCLEOTIDE SEQUENCE</scope>
</reference>
<keyword evidence="4" id="KW-1185">Reference proteome</keyword>